<organism evidence="1 2">
    <name type="scientific">Claviceps aff. purpurea</name>
    <dbReference type="NCBI Taxonomy" id="1967640"/>
    <lineage>
        <taxon>Eukaryota</taxon>
        <taxon>Fungi</taxon>
        <taxon>Dikarya</taxon>
        <taxon>Ascomycota</taxon>
        <taxon>Pezizomycotina</taxon>
        <taxon>Sordariomycetes</taxon>
        <taxon>Hypocreomycetidae</taxon>
        <taxon>Hypocreales</taxon>
        <taxon>Clavicipitaceae</taxon>
        <taxon>Claviceps</taxon>
    </lineage>
</organism>
<protein>
    <recommendedName>
        <fullName evidence="3">F-box domain-containing protein</fullName>
    </recommendedName>
</protein>
<accession>A0A9P7QP12</accession>
<dbReference type="Gene3D" id="3.80.10.10">
    <property type="entry name" value="Ribonuclease Inhibitor"/>
    <property type="match status" value="1"/>
</dbReference>
<reference evidence="1 2" key="1">
    <citation type="journal article" date="2020" name="bioRxiv">
        <title>Whole genome comparisons of ergot fungi reveals the divergence and evolution of species within the genus Claviceps are the result of varying mechanisms driving genome evolution and host range expansion.</title>
        <authorList>
            <person name="Wyka S.A."/>
            <person name="Mondo S.J."/>
            <person name="Liu M."/>
            <person name="Dettman J."/>
            <person name="Nalam V."/>
            <person name="Broders K.D."/>
        </authorList>
    </citation>
    <scope>NUCLEOTIDE SEQUENCE [LARGE SCALE GENOMIC DNA]</scope>
    <source>
        <strain evidence="1 2">Clav52</strain>
    </source>
</reference>
<keyword evidence="2" id="KW-1185">Reference proteome</keyword>
<evidence type="ECO:0000313" key="1">
    <source>
        <dbReference type="EMBL" id="KAG6301763.1"/>
    </source>
</evidence>
<dbReference type="InterPro" id="IPR032675">
    <property type="entry name" value="LRR_dom_sf"/>
</dbReference>
<dbReference type="EMBL" id="SRRH01000037">
    <property type="protein sequence ID" value="KAG6301763.1"/>
    <property type="molecule type" value="Genomic_DNA"/>
</dbReference>
<sequence>MDALPSYQEAIEAVDWLQLVLPYCRFSDYHALCLVNRHFNDVISPLLWRDVLKSVRLSGLDPGDDVKWLLNFVYLGLDHLSASTRFLIRILDARLFGKAAYEPWSGQQESTLSKAFERASARLPNVNVILLDGHQDLDFSFVTGRQGCRTLGSIQVLSIAECRVQVPRLFFTAPSLQNVVYLDVSYLPGSLVSAIQPAFLPCLRILKARGRELHDDQCLELIGHFKRQLWSLDISDNSITDNVVQSMKDWCMPGLSLSSEADRFIGARLFYRGGGTELYGPFLSLEDEESGGPLSHAERYCVDAPRYVSESSLADQYHDQSRSDGTTISRQDTVEAAVTHLTGDDAHARGEDYKQSAGLTHLRLSHNALSAVGIQKLLHVSNGGIEDLACDSMLFLPRVAQYGRFWPPNVSLRGILGAAHCFGPAMSRNLRTLRIHHSVVTNIPTLAMHGASRKACSLVAETIIRERIDSMFPETFLPDTNPRLYSLTLTCLPRFSSGPLITKLIQFLKLLSVQEGIIQDIARTMPSRRSPELWRGLRHLRLEFDNSESMDVSTNFSFDAEHSEDEEVFSFFQNEQRGSQGSFGRQSLSSADVVLTSEELNLDGACLWDQDRSSYVTHHGHWNGETFSVPVWVGPADDEAPEAQRAYRRLVVDHGIRDGVGPVTPTQIQAGAPRKSFIYHIAWSATVMPATLRMPRRDELAGMGDVLDEIKAFRLESRAKYERMRQLRNVQRGDIPLLGEPHLFWTGALEVSTEVAHISGTV</sequence>
<name>A0A9P7QP12_9HYPO</name>
<comment type="caution">
    <text evidence="1">The sequence shown here is derived from an EMBL/GenBank/DDBJ whole genome shotgun (WGS) entry which is preliminary data.</text>
</comment>
<dbReference type="AlphaFoldDB" id="A0A9P7QP12"/>
<gene>
    <name evidence="1" type="ORF">E4U09_004564</name>
</gene>
<dbReference type="Proteomes" id="UP000707071">
    <property type="component" value="Unassembled WGS sequence"/>
</dbReference>
<evidence type="ECO:0008006" key="3">
    <source>
        <dbReference type="Google" id="ProtNLM"/>
    </source>
</evidence>
<dbReference type="SUPFAM" id="SSF52047">
    <property type="entry name" value="RNI-like"/>
    <property type="match status" value="1"/>
</dbReference>
<proteinExistence type="predicted"/>
<evidence type="ECO:0000313" key="2">
    <source>
        <dbReference type="Proteomes" id="UP000707071"/>
    </source>
</evidence>